<gene>
    <name evidence="2" type="ORF">Aam_030_019</name>
</gene>
<feature type="region of interest" description="Disordered" evidence="1">
    <location>
        <begin position="63"/>
        <end position="87"/>
    </location>
</feature>
<dbReference type="AlphaFoldDB" id="A0A0D6PEK6"/>
<accession>A0A0D6PEK6</accession>
<proteinExistence type="predicted"/>
<keyword evidence="3" id="KW-1185">Reference proteome</keyword>
<dbReference type="RefSeq" id="WP_139284930.1">
    <property type="nucleotide sequence ID" value="NZ_BANC01000030.1"/>
</dbReference>
<dbReference type="EMBL" id="BANC01000030">
    <property type="protein sequence ID" value="GAN79786.1"/>
    <property type="molecule type" value="Genomic_DNA"/>
</dbReference>
<evidence type="ECO:0000313" key="3">
    <source>
        <dbReference type="Proteomes" id="UP000032668"/>
    </source>
</evidence>
<feature type="compositionally biased region" description="Pro residues" evidence="1">
    <location>
        <begin position="65"/>
        <end position="76"/>
    </location>
</feature>
<dbReference type="Proteomes" id="UP000032668">
    <property type="component" value="Unassembled WGS sequence"/>
</dbReference>
<evidence type="ECO:0000313" key="2">
    <source>
        <dbReference type="EMBL" id="GAN79786.1"/>
    </source>
</evidence>
<feature type="compositionally biased region" description="Low complexity" evidence="1">
    <location>
        <begin position="77"/>
        <end position="87"/>
    </location>
</feature>
<name>A0A0D6PEK6_9PROT</name>
<sequence>MSDGRTLWGLAMEAPLWPTGHVNNAPPERLMDFLREHFRNPQDFTLGDLTALGGLVSRAIHLIKNPPPDGPAPPPDGGSAAPMTLAA</sequence>
<evidence type="ECO:0000256" key="1">
    <source>
        <dbReference type="SAM" id="MobiDB-lite"/>
    </source>
</evidence>
<reference evidence="2 3" key="1">
    <citation type="submission" date="2012-11" db="EMBL/GenBank/DDBJ databases">
        <title>Whole genome sequence of Acidocella aminolytica 101 = DSM 11237.</title>
        <authorList>
            <person name="Azuma Y."/>
            <person name="Higashiura N."/>
            <person name="Hirakawa H."/>
            <person name="Matsushita K."/>
        </authorList>
    </citation>
    <scope>NUCLEOTIDE SEQUENCE [LARGE SCALE GENOMIC DNA]</scope>
    <source>
        <strain evidence="3">101 / DSM 11237</strain>
    </source>
</reference>
<comment type="caution">
    <text evidence="2">The sequence shown here is derived from an EMBL/GenBank/DDBJ whole genome shotgun (WGS) entry which is preliminary data.</text>
</comment>
<organism evidence="2 3">
    <name type="scientific">Acidocella aminolytica 101 = DSM 11237</name>
    <dbReference type="NCBI Taxonomy" id="1120923"/>
    <lineage>
        <taxon>Bacteria</taxon>
        <taxon>Pseudomonadati</taxon>
        <taxon>Pseudomonadota</taxon>
        <taxon>Alphaproteobacteria</taxon>
        <taxon>Acetobacterales</taxon>
        <taxon>Acidocellaceae</taxon>
        <taxon>Acidocella</taxon>
    </lineage>
</organism>
<protein>
    <submittedName>
        <fullName evidence="2">Uncharacterized protein</fullName>
    </submittedName>
</protein>
<dbReference type="STRING" id="1120923.SAMN02746095_02946"/>